<dbReference type="PROSITE" id="PS50943">
    <property type="entry name" value="HTH_CROC1"/>
    <property type="match status" value="1"/>
</dbReference>
<keyword evidence="1" id="KW-0238">DNA-binding</keyword>
<accession>A0ABN8FQP4</accession>
<evidence type="ECO:0000313" key="4">
    <source>
        <dbReference type="Proteomes" id="UP000838686"/>
    </source>
</evidence>
<dbReference type="InterPro" id="IPR010982">
    <property type="entry name" value="Lambda_DNA-bd_dom_sf"/>
</dbReference>
<keyword evidence="4" id="KW-1185">Reference proteome</keyword>
<proteinExistence type="predicted"/>
<organism evidence="3 4">
    <name type="scientific">Paenibacillus plantiphilus</name>
    <dbReference type="NCBI Taxonomy" id="2905650"/>
    <lineage>
        <taxon>Bacteria</taxon>
        <taxon>Bacillati</taxon>
        <taxon>Bacillota</taxon>
        <taxon>Bacilli</taxon>
        <taxon>Bacillales</taxon>
        <taxon>Paenibacillaceae</taxon>
        <taxon>Paenibacillus</taxon>
    </lineage>
</organism>
<dbReference type="InterPro" id="IPR001387">
    <property type="entry name" value="Cro/C1-type_HTH"/>
</dbReference>
<name>A0ABN8FQP4_9BACL</name>
<dbReference type="CDD" id="cd00093">
    <property type="entry name" value="HTH_XRE"/>
    <property type="match status" value="1"/>
</dbReference>
<dbReference type="Pfam" id="PF12844">
    <property type="entry name" value="HTH_19"/>
    <property type="match status" value="1"/>
</dbReference>
<feature type="domain" description="HTH cro/C1-type" evidence="2">
    <location>
        <begin position="7"/>
        <end position="61"/>
    </location>
</feature>
<dbReference type="PANTHER" id="PTHR46558:SF11">
    <property type="entry name" value="HTH-TYPE TRANSCRIPTIONAL REGULATOR XRE"/>
    <property type="match status" value="1"/>
</dbReference>
<sequence length="105" mass="12162">MNFGERLKQARKNKRLTQLEVARIIGIDDTTISKYENNKSEPDNETLNKLVDLYNIKVDWLHGRENASTVDSKILAGFKKLSDKDQLYILDLIERLEPTIATKKE</sequence>
<dbReference type="SUPFAM" id="SSF47413">
    <property type="entry name" value="lambda repressor-like DNA-binding domains"/>
    <property type="match status" value="1"/>
</dbReference>
<dbReference type="Gene3D" id="1.10.260.40">
    <property type="entry name" value="lambda repressor-like DNA-binding domains"/>
    <property type="match status" value="1"/>
</dbReference>
<dbReference type="RefSeq" id="WP_236338510.1">
    <property type="nucleotide sequence ID" value="NZ_CAKMMF010000001.1"/>
</dbReference>
<reference evidence="3" key="1">
    <citation type="submission" date="2022-01" db="EMBL/GenBank/DDBJ databases">
        <authorList>
            <person name="Criscuolo A."/>
        </authorList>
    </citation>
    <scope>NUCLEOTIDE SEQUENCE</scope>
    <source>
        <strain evidence="3">CIP111893</strain>
    </source>
</reference>
<dbReference type="SMART" id="SM00530">
    <property type="entry name" value="HTH_XRE"/>
    <property type="match status" value="1"/>
</dbReference>
<comment type="caution">
    <text evidence="3">The sequence shown here is derived from an EMBL/GenBank/DDBJ whole genome shotgun (WGS) entry which is preliminary data.</text>
</comment>
<dbReference type="PANTHER" id="PTHR46558">
    <property type="entry name" value="TRACRIPTIONAL REGULATORY PROTEIN-RELATED-RELATED"/>
    <property type="match status" value="1"/>
</dbReference>
<evidence type="ECO:0000256" key="1">
    <source>
        <dbReference type="ARBA" id="ARBA00023125"/>
    </source>
</evidence>
<evidence type="ECO:0000259" key="2">
    <source>
        <dbReference type="PROSITE" id="PS50943"/>
    </source>
</evidence>
<dbReference type="Proteomes" id="UP000838686">
    <property type="component" value="Unassembled WGS sequence"/>
</dbReference>
<gene>
    <name evidence="3" type="primary">immR</name>
    <name evidence="3" type="ORF">PAECIP111893_00301</name>
</gene>
<dbReference type="EMBL" id="CAKMMF010000001">
    <property type="protein sequence ID" value="CAH1190376.1"/>
    <property type="molecule type" value="Genomic_DNA"/>
</dbReference>
<evidence type="ECO:0000313" key="3">
    <source>
        <dbReference type="EMBL" id="CAH1190376.1"/>
    </source>
</evidence>
<protein>
    <submittedName>
        <fullName evidence="3">HTH-type transcriptional regulator ImmR</fullName>
    </submittedName>
</protein>